<sequence length="36" mass="4221">MYMSLIQHQSVNQVIQNPSYHCDQSITMSYSSEITR</sequence>
<name>A0A6C0BP49_9ZZZZ</name>
<reference evidence="1" key="1">
    <citation type="journal article" date="2020" name="Nature">
        <title>Giant virus diversity and host interactions through global metagenomics.</title>
        <authorList>
            <person name="Schulz F."/>
            <person name="Roux S."/>
            <person name="Paez-Espino D."/>
            <person name="Jungbluth S."/>
            <person name="Walsh D.A."/>
            <person name="Denef V.J."/>
            <person name="McMahon K.D."/>
            <person name="Konstantinidis K.T."/>
            <person name="Eloe-Fadrosh E.A."/>
            <person name="Kyrpides N.C."/>
            <person name="Woyke T."/>
        </authorList>
    </citation>
    <scope>NUCLEOTIDE SEQUENCE</scope>
    <source>
        <strain evidence="1">GVMAG-M-3300017651-5</strain>
    </source>
</reference>
<dbReference type="EMBL" id="MN739197">
    <property type="protein sequence ID" value="QHS93158.1"/>
    <property type="molecule type" value="Genomic_DNA"/>
</dbReference>
<dbReference type="AlphaFoldDB" id="A0A6C0BP49"/>
<proteinExistence type="predicted"/>
<accession>A0A6C0BP49</accession>
<evidence type="ECO:0000313" key="1">
    <source>
        <dbReference type="EMBL" id="QHS93158.1"/>
    </source>
</evidence>
<organism evidence="1">
    <name type="scientific">viral metagenome</name>
    <dbReference type="NCBI Taxonomy" id="1070528"/>
    <lineage>
        <taxon>unclassified sequences</taxon>
        <taxon>metagenomes</taxon>
        <taxon>organismal metagenomes</taxon>
    </lineage>
</organism>
<protein>
    <submittedName>
        <fullName evidence="1">Uncharacterized protein</fullName>
    </submittedName>
</protein>